<keyword evidence="3" id="KW-1185">Reference proteome</keyword>
<evidence type="ECO:0000313" key="2">
    <source>
        <dbReference type="EMBL" id="MBT1709325.1"/>
    </source>
</evidence>
<dbReference type="InterPro" id="IPR018736">
    <property type="entry name" value="DUF2279_periplasmic_lipo"/>
</dbReference>
<keyword evidence="1" id="KW-0472">Membrane</keyword>
<proteinExistence type="predicted"/>
<keyword evidence="1" id="KW-0812">Transmembrane</keyword>
<dbReference type="AlphaFoldDB" id="A0AAP2DXA4"/>
<keyword evidence="1" id="KW-1133">Transmembrane helix</keyword>
<gene>
    <name evidence="2" type="ORF">KK062_13865</name>
</gene>
<evidence type="ECO:0000313" key="3">
    <source>
        <dbReference type="Proteomes" id="UP001319080"/>
    </source>
</evidence>
<protein>
    <submittedName>
        <fullName evidence="2">YfiM family protein</fullName>
    </submittedName>
</protein>
<name>A0AAP2DXA4_9BACT</name>
<dbReference type="Proteomes" id="UP001319080">
    <property type="component" value="Unassembled WGS sequence"/>
</dbReference>
<sequence>MFSVSGFSQVDSARQVNKPRLRGLVIGGAAGYGIALAGLNHLWYADTRRQSFRFFNDNAEWKQVDKLGHVYSAFYFSYGTSRALQACQVPVRKGDLWGALTGFAVLVPVEIFDGFSDAYGASTGDLIADAAGSAFYLGQSYLWNEVRIHPRFSFHRTDYAPQRPNTLGKGLPDEILKDYNGQTYWLSVDVDKFIHFPKWLNLAVGYGAQGMVYARTSQNLAAGYGTPYRQYYLSLDFDLTAFKTRSKVWNTLLFVASMIKVPAPSIEFSARGTRFHAFYF</sequence>
<dbReference type="EMBL" id="JAHESE010000012">
    <property type="protein sequence ID" value="MBT1709325.1"/>
    <property type="molecule type" value="Genomic_DNA"/>
</dbReference>
<reference evidence="2 3" key="1">
    <citation type="submission" date="2021-05" db="EMBL/GenBank/DDBJ databases">
        <title>A Polyphasic approach of four new species of the genus Ohtaekwangia: Ohtaekwangia histidinii sp. nov., Ohtaekwangia cretensis sp. nov., Ohtaekwangia indiensis sp. nov., Ohtaekwangia reichenbachii sp. nov. from diverse environment.</title>
        <authorList>
            <person name="Octaviana S."/>
        </authorList>
    </citation>
    <scope>NUCLEOTIDE SEQUENCE [LARGE SCALE GENOMIC DNA]</scope>
    <source>
        <strain evidence="2 3">PWU5</strain>
    </source>
</reference>
<accession>A0AAP2DXA4</accession>
<feature type="transmembrane region" description="Helical" evidence="1">
    <location>
        <begin position="21"/>
        <end position="44"/>
    </location>
</feature>
<organism evidence="2 3">
    <name type="scientific">Dawidia cretensis</name>
    <dbReference type="NCBI Taxonomy" id="2782350"/>
    <lineage>
        <taxon>Bacteria</taxon>
        <taxon>Pseudomonadati</taxon>
        <taxon>Bacteroidota</taxon>
        <taxon>Cytophagia</taxon>
        <taxon>Cytophagales</taxon>
        <taxon>Chryseotaleaceae</taxon>
        <taxon>Dawidia</taxon>
    </lineage>
</organism>
<evidence type="ECO:0000256" key="1">
    <source>
        <dbReference type="SAM" id="Phobius"/>
    </source>
</evidence>
<dbReference type="Pfam" id="PF10043">
    <property type="entry name" value="DUF2279"/>
    <property type="match status" value="1"/>
</dbReference>
<comment type="caution">
    <text evidence="2">The sequence shown here is derived from an EMBL/GenBank/DDBJ whole genome shotgun (WGS) entry which is preliminary data.</text>
</comment>